<reference evidence="1" key="1">
    <citation type="submission" date="2020-05" db="EMBL/GenBank/DDBJ databases">
        <authorList>
            <person name="Chiriac C."/>
            <person name="Salcher M."/>
            <person name="Ghai R."/>
            <person name="Kavagutti S V."/>
        </authorList>
    </citation>
    <scope>NUCLEOTIDE SEQUENCE</scope>
</reference>
<gene>
    <name evidence="1" type="ORF">UFOPK1599_00440</name>
</gene>
<proteinExistence type="predicted"/>
<sequence length="118" mass="12757">MPDLEAIITRDLARSLGIDLVICSGWVESKIVIFLLLVLAISSVANEEPPIPQRTNWSNLLLRVQADRASSSGSNCREVTGRSIQPSRLGASLVGPHIEESFAAILGSISFNLEIKSE</sequence>
<dbReference type="AlphaFoldDB" id="A0A6J6D675"/>
<accession>A0A6J6D675</accession>
<name>A0A6J6D675_9ZZZZ</name>
<dbReference type="EMBL" id="CAEZTE010000014">
    <property type="protein sequence ID" value="CAB4559307.1"/>
    <property type="molecule type" value="Genomic_DNA"/>
</dbReference>
<protein>
    <submittedName>
        <fullName evidence="1">Unannotated protein</fullName>
    </submittedName>
</protein>
<organism evidence="1">
    <name type="scientific">freshwater metagenome</name>
    <dbReference type="NCBI Taxonomy" id="449393"/>
    <lineage>
        <taxon>unclassified sequences</taxon>
        <taxon>metagenomes</taxon>
        <taxon>ecological metagenomes</taxon>
    </lineage>
</organism>
<evidence type="ECO:0000313" key="1">
    <source>
        <dbReference type="EMBL" id="CAB4559307.1"/>
    </source>
</evidence>